<gene>
    <name evidence="6" type="ORF">C1876_16485</name>
    <name evidence="7" type="ORF">DMP09_05385</name>
</gene>
<dbReference type="PANTHER" id="PTHR44688">
    <property type="entry name" value="DNA-BINDING TRANSCRIPTIONAL ACTIVATOR DEVR_DOSR"/>
    <property type="match status" value="1"/>
</dbReference>
<dbReference type="GO" id="GO:0003677">
    <property type="term" value="F:DNA binding"/>
    <property type="evidence" value="ECO:0007669"/>
    <property type="project" value="UniProtKB-KW"/>
</dbReference>
<dbReference type="Gene3D" id="1.10.10.10">
    <property type="entry name" value="Winged helix-like DNA-binding domain superfamily/Winged helix DNA-binding domain"/>
    <property type="match status" value="1"/>
</dbReference>
<dbReference type="InterPro" id="IPR016032">
    <property type="entry name" value="Sig_transdc_resp-reg_C-effctor"/>
</dbReference>
<dbReference type="PANTHER" id="PTHR44688:SF16">
    <property type="entry name" value="DNA-BINDING TRANSCRIPTIONAL ACTIVATOR DEVR_DOSR"/>
    <property type="match status" value="1"/>
</dbReference>
<feature type="transmembrane region" description="Helical" evidence="4">
    <location>
        <begin position="239"/>
        <end position="259"/>
    </location>
</feature>
<reference evidence="9" key="2">
    <citation type="submission" date="2018-05" db="EMBL/GenBank/DDBJ databases">
        <title>Genome Sequencing of selected type strains of the family Eggerthellaceae.</title>
        <authorList>
            <person name="Danylec N."/>
            <person name="Stoll D.A."/>
            <person name="Doetsch A."/>
            <person name="Huch M."/>
        </authorList>
    </citation>
    <scope>NUCLEOTIDE SEQUENCE [LARGE SCALE GENOMIC DNA]</scope>
    <source>
        <strain evidence="9">DSM 16107</strain>
    </source>
</reference>
<feature type="transmembrane region" description="Helical" evidence="4">
    <location>
        <begin position="280"/>
        <end position="299"/>
    </location>
</feature>
<feature type="transmembrane region" description="Helical" evidence="4">
    <location>
        <begin position="90"/>
        <end position="108"/>
    </location>
</feature>
<dbReference type="SUPFAM" id="SSF46894">
    <property type="entry name" value="C-terminal effector domain of the bipartite response regulators"/>
    <property type="match status" value="1"/>
</dbReference>
<feature type="transmembrane region" description="Helical" evidence="4">
    <location>
        <begin position="212"/>
        <end position="233"/>
    </location>
</feature>
<evidence type="ECO:0000256" key="4">
    <source>
        <dbReference type="SAM" id="Phobius"/>
    </source>
</evidence>
<feature type="domain" description="HTH luxR-type" evidence="5">
    <location>
        <begin position="495"/>
        <end position="560"/>
    </location>
</feature>
<evidence type="ECO:0000313" key="7">
    <source>
        <dbReference type="EMBL" id="RNM42365.1"/>
    </source>
</evidence>
<dbReference type="Proteomes" id="UP000270112">
    <property type="component" value="Unassembled WGS sequence"/>
</dbReference>
<keyword evidence="8" id="KW-1185">Reference proteome</keyword>
<feature type="transmembrane region" description="Helical" evidence="4">
    <location>
        <begin position="179"/>
        <end position="200"/>
    </location>
</feature>
<dbReference type="CDD" id="cd06170">
    <property type="entry name" value="LuxR_C_like"/>
    <property type="match status" value="1"/>
</dbReference>
<feature type="transmembrane region" description="Helical" evidence="4">
    <location>
        <begin position="366"/>
        <end position="387"/>
    </location>
</feature>
<sequence>MLPYFLLASSSMTRRLRIDRTASEAIIGRQHRPPPRAFLTVFAPSDRKSPIRTLWAPGNKRGGIVDNTRSTATGPSYDPLSPLQTIRPDLLGFVFHLSWLYLLFYSSAVDSGRPFGGADTTDIIYLSSAVALALTLFVGAIRTKAFMRVAESKPCALLAPAVTALGTLLYCMQLIVPSLALVICGGILTGAGSSVLAARWASVFGNVGSRVVIANFPTILVVIVAICVSIGYLPHELCLALLVLLPLCSGGALQFARRYQRSREAHVERRHDADGTRRRAHYAPLIALVGLIGFTVALLPSFEVSGANYGLLFYLIAAVLVLGFVGTTIFLADRRSFPVLFLAPLAMLALILLPFAQYSTETLGDAFYPVGNIAFELLLLFGTVLFAQATDRSPAKTFMIGRITLALFDMAGSFLGQHLVHLGDATILVQLSGVCLFAASELLLLALVVSYLGHSRRSLGGASAKAGAATTPAAPVVAAKAVDAAVPRRNEVLARIADRFALSERERDVFVLLAEGRSAARIQEDLCIAAGTVNYHTRNIFQKLGVHSRQEIIDLVHDEAATARNAD</sequence>
<organism evidence="7 9">
    <name type="scientific">Eggerthella sinensis</name>
    <dbReference type="NCBI Taxonomy" id="242230"/>
    <lineage>
        <taxon>Bacteria</taxon>
        <taxon>Bacillati</taxon>
        <taxon>Actinomycetota</taxon>
        <taxon>Coriobacteriia</taxon>
        <taxon>Eggerthellales</taxon>
        <taxon>Eggerthellaceae</taxon>
        <taxon>Eggerthella</taxon>
    </lineage>
</organism>
<dbReference type="Proteomes" id="UP000253817">
    <property type="component" value="Unassembled WGS sequence"/>
</dbReference>
<feature type="transmembrane region" description="Helical" evidence="4">
    <location>
        <begin position="123"/>
        <end position="143"/>
    </location>
</feature>
<feature type="transmembrane region" description="Helical" evidence="4">
    <location>
        <begin position="155"/>
        <end position="173"/>
    </location>
</feature>
<comment type="caution">
    <text evidence="7">The sequence shown here is derived from an EMBL/GenBank/DDBJ whole genome shotgun (WGS) entry which is preliminary data.</text>
</comment>
<dbReference type="EMBL" id="PPTT01000044">
    <property type="protein sequence ID" value="RDB65034.1"/>
    <property type="molecule type" value="Genomic_DNA"/>
</dbReference>
<reference evidence="7" key="3">
    <citation type="journal article" date="2019" name="Microbiol. Resour. Announc.">
        <title>Draft Genome Sequences of Type Strains of Gordonibacter faecihominis, Paraeggerthella hongkongensis, Parvibacter caecicola,Slackia equolifaciens, Slackia faecicanis, and Slackia isoflavoniconvertens.</title>
        <authorList>
            <person name="Danylec N."/>
            <person name="Stoll D.A."/>
            <person name="Dotsch A."/>
            <person name="Huch M."/>
        </authorList>
    </citation>
    <scope>NUCLEOTIDE SEQUENCE</scope>
    <source>
        <strain evidence="7">DSM 16107</strain>
    </source>
</reference>
<accession>A0A3N0IZN7</accession>
<dbReference type="InterPro" id="IPR000792">
    <property type="entry name" value="Tscrpt_reg_LuxR_C"/>
</dbReference>
<dbReference type="EMBL" id="QICC01000014">
    <property type="protein sequence ID" value="RNM42365.1"/>
    <property type="molecule type" value="Genomic_DNA"/>
</dbReference>
<evidence type="ECO:0000313" key="8">
    <source>
        <dbReference type="Proteomes" id="UP000253817"/>
    </source>
</evidence>
<dbReference type="InterPro" id="IPR036388">
    <property type="entry name" value="WH-like_DNA-bd_sf"/>
</dbReference>
<keyword evidence="4" id="KW-0472">Membrane</keyword>
<protein>
    <recommendedName>
        <fullName evidence="5">HTH luxR-type domain-containing protein</fullName>
    </recommendedName>
</protein>
<evidence type="ECO:0000259" key="5">
    <source>
        <dbReference type="PROSITE" id="PS50043"/>
    </source>
</evidence>
<dbReference type="AlphaFoldDB" id="A0A3N0IZN7"/>
<proteinExistence type="predicted"/>
<evidence type="ECO:0000313" key="6">
    <source>
        <dbReference type="EMBL" id="RDB65034.1"/>
    </source>
</evidence>
<feature type="transmembrane region" description="Helical" evidence="4">
    <location>
        <begin position="399"/>
        <end position="421"/>
    </location>
</feature>
<evidence type="ECO:0000256" key="1">
    <source>
        <dbReference type="ARBA" id="ARBA00023015"/>
    </source>
</evidence>
<feature type="transmembrane region" description="Helical" evidence="4">
    <location>
        <begin position="339"/>
        <end position="360"/>
    </location>
</feature>
<dbReference type="Pfam" id="PF00196">
    <property type="entry name" value="GerE"/>
    <property type="match status" value="1"/>
</dbReference>
<evidence type="ECO:0000256" key="3">
    <source>
        <dbReference type="ARBA" id="ARBA00023163"/>
    </source>
</evidence>
<dbReference type="GO" id="GO:0006355">
    <property type="term" value="P:regulation of DNA-templated transcription"/>
    <property type="evidence" value="ECO:0007669"/>
    <property type="project" value="InterPro"/>
</dbReference>
<feature type="transmembrane region" description="Helical" evidence="4">
    <location>
        <begin position="427"/>
        <end position="452"/>
    </location>
</feature>
<reference evidence="6 8" key="1">
    <citation type="journal article" date="2018" name="Elife">
        <title>Discovery and characterization of a prevalent human gut bacterial enzyme sufficient for the inactivation of a family of plant toxins.</title>
        <authorList>
            <person name="Koppel N."/>
            <person name="Bisanz J.E."/>
            <person name="Pandelia M.E."/>
            <person name="Turnbaugh P.J."/>
            <person name="Balskus E.P."/>
        </authorList>
    </citation>
    <scope>NUCLEOTIDE SEQUENCE [LARGE SCALE GENOMIC DNA]</scope>
    <source>
        <strain evidence="6 8">DSM 16107</strain>
    </source>
</reference>
<keyword evidence="1" id="KW-0805">Transcription regulation</keyword>
<name>A0A3N0IZN7_9ACTN</name>
<feature type="transmembrane region" description="Helical" evidence="4">
    <location>
        <begin position="311"/>
        <end position="332"/>
    </location>
</feature>
<dbReference type="PRINTS" id="PR00038">
    <property type="entry name" value="HTHLUXR"/>
</dbReference>
<dbReference type="PROSITE" id="PS50043">
    <property type="entry name" value="HTH_LUXR_2"/>
    <property type="match status" value="1"/>
</dbReference>
<keyword evidence="4" id="KW-1133">Transmembrane helix</keyword>
<keyword evidence="2" id="KW-0238">DNA-binding</keyword>
<dbReference type="SMART" id="SM00421">
    <property type="entry name" value="HTH_LUXR"/>
    <property type="match status" value="1"/>
</dbReference>
<keyword evidence="4" id="KW-0812">Transmembrane</keyword>
<evidence type="ECO:0000313" key="9">
    <source>
        <dbReference type="Proteomes" id="UP000270112"/>
    </source>
</evidence>
<keyword evidence="3" id="KW-0804">Transcription</keyword>
<evidence type="ECO:0000256" key="2">
    <source>
        <dbReference type="ARBA" id="ARBA00023125"/>
    </source>
</evidence>